<keyword evidence="1" id="KW-0862">Zinc</keyword>
<evidence type="ECO:0000259" key="3">
    <source>
        <dbReference type="PROSITE" id="PS50158"/>
    </source>
</evidence>
<dbReference type="GO" id="GO:0008270">
    <property type="term" value="F:zinc ion binding"/>
    <property type="evidence" value="ECO:0007669"/>
    <property type="project" value="UniProtKB-KW"/>
</dbReference>
<proteinExistence type="predicted"/>
<keyword evidence="4" id="KW-1185">Reference proteome</keyword>
<organism evidence="4 5">
    <name type="scientific">Temnothorax curvispinosus</name>
    <dbReference type="NCBI Taxonomy" id="300111"/>
    <lineage>
        <taxon>Eukaryota</taxon>
        <taxon>Metazoa</taxon>
        <taxon>Ecdysozoa</taxon>
        <taxon>Arthropoda</taxon>
        <taxon>Hexapoda</taxon>
        <taxon>Insecta</taxon>
        <taxon>Pterygota</taxon>
        <taxon>Neoptera</taxon>
        <taxon>Endopterygota</taxon>
        <taxon>Hymenoptera</taxon>
        <taxon>Apocrita</taxon>
        <taxon>Aculeata</taxon>
        <taxon>Formicoidea</taxon>
        <taxon>Formicidae</taxon>
        <taxon>Myrmicinae</taxon>
        <taxon>Temnothorax</taxon>
    </lineage>
</organism>
<protein>
    <submittedName>
        <fullName evidence="5">Uncharacterized protein LOC112457617</fullName>
    </submittedName>
</protein>
<evidence type="ECO:0000313" key="4">
    <source>
        <dbReference type="Proteomes" id="UP000504618"/>
    </source>
</evidence>
<sequence>MEKLVLPKFNGEDFAVWRFQIESYLAVYDLLEVVDGTLKRPLEAARQSEWDKLDWKARLIIGNALEMNVVRQIMNLKTANEIRTRLSSLYELRDDCPFATATILRLPNRRRNDHRRSANKSVTASTQKEEALKASMSEMSLENKTPAALLHKKSCDKKVKPKKGDVKQKVTQKPKKFNGACFCCGTTGHRKSECQKSETAAEEASAITDKNELLMAKIDSVDSVTDTWFADTGALHHMSPRRELFRNFVENNDNSVAITVGSKEVVYAKGRGMIDADFDFDGYTKRTDL</sequence>
<dbReference type="InterPro" id="IPR001878">
    <property type="entry name" value="Znf_CCHC"/>
</dbReference>
<feature type="region of interest" description="Disordered" evidence="2">
    <location>
        <begin position="109"/>
        <end position="129"/>
    </location>
</feature>
<feature type="compositionally biased region" description="Basic residues" evidence="2">
    <location>
        <begin position="109"/>
        <end position="118"/>
    </location>
</feature>
<reference evidence="5" key="1">
    <citation type="submission" date="2025-08" db="UniProtKB">
        <authorList>
            <consortium name="RefSeq"/>
        </authorList>
    </citation>
    <scope>IDENTIFICATION</scope>
    <source>
        <tissue evidence="5">Whole body</tissue>
    </source>
</reference>
<accession>A0A6J1Q2Z6</accession>
<keyword evidence="1" id="KW-0479">Metal-binding</keyword>
<dbReference type="GO" id="GO:0003676">
    <property type="term" value="F:nucleic acid binding"/>
    <property type="evidence" value="ECO:0007669"/>
    <property type="project" value="InterPro"/>
</dbReference>
<evidence type="ECO:0000313" key="5">
    <source>
        <dbReference type="RefSeq" id="XP_024876547.1"/>
    </source>
</evidence>
<dbReference type="Pfam" id="PF14223">
    <property type="entry name" value="Retrotran_gag_2"/>
    <property type="match status" value="1"/>
</dbReference>
<dbReference type="GeneID" id="112457617"/>
<keyword evidence="1" id="KW-0863">Zinc-finger</keyword>
<gene>
    <name evidence="5" type="primary">LOC112457617</name>
</gene>
<evidence type="ECO:0000256" key="1">
    <source>
        <dbReference type="PROSITE-ProRule" id="PRU00047"/>
    </source>
</evidence>
<dbReference type="InterPro" id="IPR036875">
    <property type="entry name" value="Znf_CCHC_sf"/>
</dbReference>
<dbReference type="Pfam" id="PF22936">
    <property type="entry name" value="Pol_BBD"/>
    <property type="match status" value="1"/>
</dbReference>
<dbReference type="InterPro" id="IPR054722">
    <property type="entry name" value="PolX-like_BBD"/>
</dbReference>
<dbReference type="OrthoDB" id="8063677at2759"/>
<name>A0A6J1Q2Z6_9HYME</name>
<dbReference type="AlphaFoldDB" id="A0A6J1Q2Z6"/>
<dbReference type="Proteomes" id="UP000504618">
    <property type="component" value="Unplaced"/>
</dbReference>
<feature type="non-terminal residue" evidence="5">
    <location>
        <position position="289"/>
    </location>
</feature>
<dbReference type="SUPFAM" id="SSF57756">
    <property type="entry name" value="Retrovirus zinc finger-like domains"/>
    <property type="match status" value="1"/>
</dbReference>
<dbReference type="PROSITE" id="PS50158">
    <property type="entry name" value="ZF_CCHC"/>
    <property type="match status" value="1"/>
</dbReference>
<dbReference type="RefSeq" id="XP_024876547.1">
    <property type="nucleotide sequence ID" value="XM_025020779.1"/>
</dbReference>
<feature type="domain" description="CCHC-type" evidence="3">
    <location>
        <begin position="181"/>
        <end position="196"/>
    </location>
</feature>
<evidence type="ECO:0000256" key="2">
    <source>
        <dbReference type="SAM" id="MobiDB-lite"/>
    </source>
</evidence>